<dbReference type="Gene3D" id="3.30.70.1070">
    <property type="entry name" value="Sporulation related repeat"/>
    <property type="match status" value="1"/>
</dbReference>
<sequence>MPQRDYVKAGRAKPRPKKTAPPPKNYPWPLMVLAAVLLLAFAWFLYHLSTRDPVAIPEPEKRAAITPQKELPPKPKAEPYQYIKELENKEIQVKVEELENKGPFEMYCGVYRVEETAEQLKAKIAFAGYPSTVRRIEGKNGVFYRVTLGPYASKRQAESEKNRLNRQKVADCRIAAI</sequence>
<dbReference type="PANTHER" id="PTHR38687:SF2">
    <property type="entry name" value="CELL DIVISION PROTEIN FTSN"/>
    <property type="match status" value="1"/>
</dbReference>
<dbReference type="InterPro" id="IPR007730">
    <property type="entry name" value="SPOR-like_dom"/>
</dbReference>
<dbReference type="Pfam" id="PF05036">
    <property type="entry name" value="SPOR"/>
    <property type="match status" value="1"/>
</dbReference>
<name>A0ABV9JMN1_9GAMM</name>
<gene>
    <name evidence="4" type="ORF">ACFO3I_10875</name>
</gene>
<evidence type="ECO:0000256" key="1">
    <source>
        <dbReference type="SAM" id="MobiDB-lite"/>
    </source>
</evidence>
<feature type="domain" description="SPOR" evidence="3">
    <location>
        <begin position="98"/>
        <end position="177"/>
    </location>
</feature>
<dbReference type="InterPro" id="IPR052521">
    <property type="entry name" value="Cell_div_SPOR-domain"/>
</dbReference>
<dbReference type="Proteomes" id="UP001595962">
    <property type="component" value="Unassembled WGS sequence"/>
</dbReference>
<keyword evidence="2" id="KW-0472">Membrane</keyword>
<dbReference type="SUPFAM" id="SSF110997">
    <property type="entry name" value="Sporulation related repeat"/>
    <property type="match status" value="1"/>
</dbReference>
<proteinExistence type="predicted"/>
<dbReference type="EMBL" id="JBHSGB010000010">
    <property type="protein sequence ID" value="MFC4655515.1"/>
    <property type="molecule type" value="Genomic_DNA"/>
</dbReference>
<feature type="region of interest" description="Disordered" evidence="1">
    <location>
        <begin position="1"/>
        <end position="21"/>
    </location>
</feature>
<keyword evidence="2" id="KW-1133">Transmembrane helix</keyword>
<accession>A0ABV9JMN1</accession>
<evidence type="ECO:0000313" key="5">
    <source>
        <dbReference type="Proteomes" id="UP001595962"/>
    </source>
</evidence>
<evidence type="ECO:0000259" key="3">
    <source>
        <dbReference type="PROSITE" id="PS51724"/>
    </source>
</evidence>
<dbReference type="RefSeq" id="WP_377334012.1">
    <property type="nucleotide sequence ID" value="NZ_JBHSGB010000010.1"/>
</dbReference>
<comment type="caution">
    <text evidence="4">The sequence shown here is derived from an EMBL/GenBank/DDBJ whole genome shotgun (WGS) entry which is preliminary data.</text>
</comment>
<protein>
    <submittedName>
        <fullName evidence="4">SPOR domain-containing protein</fullName>
    </submittedName>
</protein>
<organism evidence="4 5">
    <name type="scientific">Rheinheimera marina</name>
    <dbReference type="NCBI Taxonomy" id="1774958"/>
    <lineage>
        <taxon>Bacteria</taxon>
        <taxon>Pseudomonadati</taxon>
        <taxon>Pseudomonadota</taxon>
        <taxon>Gammaproteobacteria</taxon>
        <taxon>Chromatiales</taxon>
        <taxon>Chromatiaceae</taxon>
        <taxon>Rheinheimera</taxon>
    </lineage>
</organism>
<keyword evidence="5" id="KW-1185">Reference proteome</keyword>
<dbReference type="PROSITE" id="PS51724">
    <property type="entry name" value="SPOR"/>
    <property type="match status" value="1"/>
</dbReference>
<dbReference type="InterPro" id="IPR036680">
    <property type="entry name" value="SPOR-like_sf"/>
</dbReference>
<keyword evidence="2" id="KW-0812">Transmembrane</keyword>
<feature type="transmembrane region" description="Helical" evidence="2">
    <location>
        <begin position="26"/>
        <end position="46"/>
    </location>
</feature>
<evidence type="ECO:0000313" key="4">
    <source>
        <dbReference type="EMBL" id="MFC4655515.1"/>
    </source>
</evidence>
<reference evidence="5" key="1">
    <citation type="journal article" date="2019" name="Int. J. Syst. Evol. Microbiol.">
        <title>The Global Catalogue of Microorganisms (GCM) 10K type strain sequencing project: providing services to taxonomists for standard genome sequencing and annotation.</title>
        <authorList>
            <consortium name="The Broad Institute Genomics Platform"/>
            <consortium name="The Broad Institute Genome Sequencing Center for Infectious Disease"/>
            <person name="Wu L."/>
            <person name="Ma J."/>
        </authorList>
    </citation>
    <scope>NUCLEOTIDE SEQUENCE [LARGE SCALE GENOMIC DNA]</scope>
    <source>
        <strain evidence="5">DT28</strain>
    </source>
</reference>
<dbReference type="PANTHER" id="PTHR38687">
    <property type="entry name" value="CELL DIVISION PROTEIN DEDD-RELATED"/>
    <property type="match status" value="1"/>
</dbReference>
<evidence type="ECO:0000256" key="2">
    <source>
        <dbReference type="SAM" id="Phobius"/>
    </source>
</evidence>